<keyword evidence="9" id="KW-0010">Activator</keyword>
<keyword evidence="3 13" id="KW-0808">Transferase</keyword>
<dbReference type="InterPro" id="IPR018062">
    <property type="entry name" value="HTH_AraC-typ_CS"/>
</dbReference>
<dbReference type="Gene3D" id="3.40.10.10">
    <property type="entry name" value="DNA Methylphosphotriester Repair Domain"/>
    <property type="match status" value="1"/>
</dbReference>
<dbReference type="GO" id="GO:0006281">
    <property type="term" value="P:DNA repair"/>
    <property type="evidence" value="ECO:0007669"/>
    <property type="project" value="UniProtKB-KW"/>
</dbReference>
<reference evidence="13 14" key="1">
    <citation type="submission" date="2016-11" db="EMBL/GenBank/DDBJ databases">
        <title>Interaction between Lactobacillus species and yeast in water kefir.</title>
        <authorList>
            <person name="Behr J."/>
            <person name="Xu D."/>
            <person name="Vogel R.F."/>
        </authorList>
    </citation>
    <scope>NUCLEOTIDE SEQUENCE [LARGE SCALE GENOMIC DNA]</scope>
    <source>
        <strain evidence="13 14">TMW 1.1822</strain>
    </source>
</reference>
<dbReference type="PANTHER" id="PTHR43280:SF28">
    <property type="entry name" value="HTH-TYPE TRANSCRIPTIONAL ACTIVATOR RHAS"/>
    <property type="match status" value="1"/>
</dbReference>
<dbReference type="GO" id="GO:0003700">
    <property type="term" value="F:DNA-binding transcription factor activity"/>
    <property type="evidence" value="ECO:0007669"/>
    <property type="project" value="InterPro"/>
</dbReference>
<dbReference type="InterPro" id="IPR020449">
    <property type="entry name" value="Tscrpt_reg_AraC-type_HTH"/>
</dbReference>
<keyword evidence="11" id="KW-0234">DNA repair</keyword>
<dbReference type="Gene3D" id="1.10.10.60">
    <property type="entry name" value="Homeodomain-like"/>
    <property type="match status" value="2"/>
</dbReference>
<sequence>MELTDSIWEIIKTNSKSLDGKVWYGVKSTKIFCKPSCPSRIPNKSNVLLFTNLDTPVQNGFRPCKRCQPINEIVSDDIWVDEINYILESYYDQNLTLAELSVLAHGSISHLRHVYQSKTGISPSEKLMQIRMDKAEILLQNTKRSIGDIGNDVGIPNNSYFIKLFKKTYGVTPHQYRVDRIN</sequence>
<keyword evidence="4" id="KW-0479">Metal-binding</keyword>
<dbReference type="InterPro" id="IPR004026">
    <property type="entry name" value="Ada_DNA_repair_Zn-bd"/>
</dbReference>
<evidence type="ECO:0000256" key="11">
    <source>
        <dbReference type="ARBA" id="ARBA00023204"/>
    </source>
</evidence>
<keyword evidence="10" id="KW-0804">Transcription</keyword>
<evidence type="ECO:0000313" key="13">
    <source>
        <dbReference type="EMBL" id="AUJ29811.1"/>
    </source>
</evidence>
<keyword evidence="2" id="KW-0489">Methyltransferase</keyword>
<evidence type="ECO:0000256" key="2">
    <source>
        <dbReference type="ARBA" id="ARBA00022603"/>
    </source>
</evidence>
<gene>
    <name evidence="13" type="ORF">BSQ49_06175</name>
</gene>
<dbReference type="Pfam" id="PF12833">
    <property type="entry name" value="HTH_18"/>
    <property type="match status" value="1"/>
</dbReference>
<proteinExistence type="predicted"/>
<dbReference type="InterPro" id="IPR016220">
    <property type="entry name" value="Me-P-triester_DNA_alkyl-Trfase"/>
</dbReference>
<dbReference type="InterPro" id="IPR009057">
    <property type="entry name" value="Homeodomain-like_sf"/>
</dbReference>
<feature type="domain" description="HTH araC/xylS-type" evidence="12">
    <location>
        <begin position="81"/>
        <end position="179"/>
    </location>
</feature>
<dbReference type="Proteomes" id="UP000314960">
    <property type="component" value="Chromosome"/>
</dbReference>
<dbReference type="SUPFAM" id="SSF57884">
    <property type="entry name" value="Ada DNA repair protein, N-terminal domain (N-Ada 10)"/>
    <property type="match status" value="1"/>
</dbReference>
<evidence type="ECO:0000256" key="3">
    <source>
        <dbReference type="ARBA" id="ARBA00022679"/>
    </source>
</evidence>
<keyword evidence="5" id="KW-0227">DNA damage</keyword>
<dbReference type="PANTHER" id="PTHR43280">
    <property type="entry name" value="ARAC-FAMILY TRANSCRIPTIONAL REGULATOR"/>
    <property type="match status" value="1"/>
</dbReference>
<dbReference type="KEGG" id="lhw:BSQ49_06175"/>
<dbReference type="InterPro" id="IPR035451">
    <property type="entry name" value="Ada-like_dom_sf"/>
</dbReference>
<evidence type="ECO:0000256" key="8">
    <source>
        <dbReference type="ARBA" id="ARBA00023125"/>
    </source>
</evidence>
<dbReference type="PROSITE" id="PS01124">
    <property type="entry name" value="HTH_ARAC_FAMILY_2"/>
    <property type="match status" value="1"/>
</dbReference>
<evidence type="ECO:0000256" key="4">
    <source>
        <dbReference type="ARBA" id="ARBA00022723"/>
    </source>
</evidence>
<dbReference type="Pfam" id="PF02805">
    <property type="entry name" value="Ada_Zn_binding"/>
    <property type="match status" value="1"/>
</dbReference>
<keyword evidence="6" id="KW-0862">Zinc</keyword>
<keyword evidence="8" id="KW-0238">DNA-binding</keyword>
<dbReference type="GO" id="GO:0032259">
    <property type="term" value="P:methylation"/>
    <property type="evidence" value="ECO:0007669"/>
    <property type="project" value="UniProtKB-KW"/>
</dbReference>
<evidence type="ECO:0000313" key="14">
    <source>
        <dbReference type="Proteomes" id="UP000314960"/>
    </source>
</evidence>
<evidence type="ECO:0000256" key="7">
    <source>
        <dbReference type="ARBA" id="ARBA00023015"/>
    </source>
</evidence>
<dbReference type="RefSeq" id="WP_141053580.1">
    <property type="nucleotide sequence ID" value="NZ_CP018176.1"/>
</dbReference>
<dbReference type="GO" id="GO:0008270">
    <property type="term" value="F:zinc ion binding"/>
    <property type="evidence" value="ECO:0007669"/>
    <property type="project" value="InterPro"/>
</dbReference>
<dbReference type="EMBL" id="CP018176">
    <property type="protein sequence ID" value="AUJ29811.1"/>
    <property type="molecule type" value="Genomic_DNA"/>
</dbReference>
<evidence type="ECO:0000256" key="10">
    <source>
        <dbReference type="ARBA" id="ARBA00023163"/>
    </source>
</evidence>
<dbReference type="AlphaFoldDB" id="A0A3S6QP56"/>
<evidence type="ECO:0000256" key="1">
    <source>
        <dbReference type="ARBA" id="ARBA00001947"/>
    </source>
</evidence>
<name>A0A3S6QP56_9LACO</name>
<evidence type="ECO:0000256" key="6">
    <source>
        <dbReference type="ARBA" id="ARBA00022833"/>
    </source>
</evidence>
<dbReference type="GO" id="GO:0008168">
    <property type="term" value="F:methyltransferase activity"/>
    <property type="evidence" value="ECO:0007669"/>
    <property type="project" value="UniProtKB-KW"/>
</dbReference>
<keyword evidence="7" id="KW-0805">Transcription regulation</keyword>
<dbReference type="SUPFAM" id="SSF46689">
    <property type="entry name" value="Homeodomain-like"/>
    <property type="match status" value="1"/>
</dbReference>
<accession>A0A3S6QP56</accession>
<dbReference type="SMART" id="SM00342">
    <property type="entry name" value="HTH_ARAC"/>
    <property type="match status" value="1"/>
</dbReference>
<evidence type="ECO:0000256" key="9">
    <source>
        <dbReference type="ARBA" id="ARBA00023159"/>
    </source>
</evidence>
<organism evidence="13 14">
    <name type="scientific">Liquorilactobacillus hordei</name>
    <dbReference type="NCBI Taxonomy" id="468911"/>
    <lineage>
        <taxon>Bacteria</taxon>
        <taxon>Bacillati</taxon>
        <taxon>Bacillota</taxon>
        <taxon>Bacilli</taxon>
        <taxon>Lactobacillales</taxon>
        <taxon>Lactobacillaceae</taxon>
        <taxon>Liquorilactobacillus</taxon>
    </lineage>
</organism>
<dbReference type="PROSITE" id="PS00041">
    <property type="entry name" value="HTH_ARAC_FAMILY_1"/>
    <property type="match status" value="1"/>
</dbReference>
<dbReference type="GO" id="GO:0043565">
    <property type="term" value="F:sequence-specific DNA binding"/>
    <property type="evidence" value="ECO:0007669"/>
    <property type="project" value="InterPro"/>
</dbReference>
<dbReference type="InterPro" id="IPR018060">
    <property type="entry name" value="HTH_AraC"/>
</dbReference>
<evidence type="ECO:0000256" key="5">
    <source>
        <dbReference type="ARBA" id="ARBA00022763"/>
    </source>
</evidence>
<evidence type="ECO:0000259" key="12">
    <source>
        <dbReference type="PROSITE" id="PS01124"/>
    </source>
</evidence>
<protein>
    <submittedName>
        <fullName evidence="13">Methylphosphotriester-DNA alkyltransferase</fullName>
    </submittedName>
</protein>
<dbReference type="PRINTS" id="PR00032">
    <property type="entry name" value="HTHARAC"/>
</dbReference>
<dbReference type="PIRSF" id="PIRSF000408">
    <property type="entry name" value="Alkyltransferas_AdaA"/>
    <property type="match status" value="1"/>
</dbReference>
<comment type="cofactor">
    <cofactor evidence="1">
        <name>Zn(2+)</name>
        <dbReference type="ChEBI" id="CHEBI:29105"/>
    </cofactor>
</comment>